<protein>
    <submittedName>
        <fullName evidence="1">Uncharacterized protein</fullName>
    </submittedName>
</protein>
<reference evidence="1 2" key="1">
    <citation type="journal article" date="2014" name="Am. J. Bot.">
        <title>Genome assembly and annotation for red clover (Trifolium pratense; Fabaceae).</title>
        <authorList>
            <person name="Istvanek J."/>
            <person name="Jaros M."/>
            <person name="Krenek A."/>
            <person name="Repkova J."/>
        </authorList>
    </citation>
    <scope>NUCLEOTIDE SEQUENCE [LARGE SCALE GENOMIC DNA]</scope>
    <source>
        <strain evidence="2">cv. Tatra</strain>
        <tissue evidence="1">Young leaves</tissue>
    </source>
</reference>
<comment type="caution">
    <text evidence="1">The sequence shown here is derived from an EMBL/GenBank/DDBJ whole genome shotgun (WGS) entry which is preliminary data.</text>
</comment>
<dbReference type="EMBL" id="ASHM01052801">
    <property type="protein sequence ID" value="PNX87047.1"/>
    <property type="molecule type" value="Genomic_DNA"/>
</dbReference>
<organism evidence="1 2">
    <name type="scientific">Trifolium pratense</name>
    <name type="common">Red clover</name>
    <dbReference type="NCBI Taxonomy" id="57577"/>
    <lineage>
        <taxon>Eukaryota</taxon>
        <taxon>Viridiplantae</taxon>
        <taxon>Streptophyta</taxon>
        <taxon>Embryophyta</taxon>
        <taxon>Tracheophyta</taxon>
        <taxon>Spermatophyta</taxon>
        <taxon>Magnoliopsida</taxon>
        <taxon>eudicotyledons</taxon>
        <taxon>Gunneridae</taxon>
        <taxon>Pentapetalae</taxon>
        <taxon>rosids</taxon>
        <taxon>fabids</taxon>
        <taxon>Fabales</taxon>
        <taxon>Fabaceae</taxon>
        <taxon>Papilionoideae</taxon>
        <taxon>50 kb inversion clade</taxon>
        <taxon>NPAAA clade</taxon>
        <taxon>Hologalegina</taxon>
        <taxon>IRL clade</taxon>
        <taxon>Trifolieae</taxon>
        <taxon>Trifolium</taxon>
    </lineage>
</organism>
<evidence type="ECO:0000313" key="1">
    <source>
        <dbReference type="EMBL" id="PNX87047.1"/>
    </source>
</evidence>
<evidence type="ECO:0000313" key="2">
    <source>
        <dbReference type="Proteomes" id="UP000236291"/>
    </source>
</evidence>
<gene>
    <name evidence="1" type="ORF">L195_g043132</name>
</gene>
<proteinExistence type="predicted"/>
<sequence length="97" mass="11020">MSVGEINVRKVECLKMRKIVKGTVRMNITFNAFTAKVETYHITRDGVTGDTMPRTAISPIFPCCCFQKTKFITRIIINSYGERGLELKQSRALIMMA</sequence>
<reference evidence="1 2" key="2">
    <citation type="journal article" date="2017" name="Front. Plant Sci.">
        <title>Gene Classification and Mining of Molecular Markers Useful in Red Clover (Trifolium pratense) Breeding.</title>
        <authorList>
            <person name="Istvanek J."/>
            <person name="Dluhosova J."/>
            <person name="Dluhos P."/>
            <person name="Patkova L."/>
            <person name="Nedelnik J."/>
            <person name="Repkova J."/>
        </authorList>
    </citation>
    <scope>NUCLEOTIDE SEQUENCE [LARGE SCALE GENOMIC DNA]</scope>
    <source>
        <strain evidence="2">cv. Tatra</strain>
        <tissue evidence="1">Young leaves</tissue>
    </source>
</reference>
<accession>A0A2K3M8D1</accession>
<dbReference type="Proteomes" id="UP000236291">
    <property type="component" value="Unassembled WGS sequence"/>
</dbReference>
<name>A0A2K3M8D1_TRIPR</name>
<dbReference type="AlphaFoldDB" id="A0A2K3M8D1"/>